<evidence type="ECO:0000256" key="9">
    <source>
        <dbReference type="ARBA" id="ARBA00023295"/>
    </source>
</evidence>
<dbReference type="InterPro" id="IPR013783">
    <property type="entry name" value="Ig-like_fold"/>
</dbReference>
<dbReference type="SUPFAM" id="SSF81296">
    <property type="entry name" value="E set domains"/>
    <property type="match status" value="1"/>
</dbReference>
<dbReference type="InterPro" id="IPR014756">
    <property type="entry name" value="Ig_E-set"/>
</dbReference>
<dbReference type="PIRSF" id="PIRSF006337">
    <property type="entry name" value="Trehalose_TreZ"/>
    <property type="match status" value="1"/>
</dbReference>
<dbReference type="Gene3D" id="2.60.40.10">
    <property type="entry name" value="Immunoglobulins"/>
    <property type="match status" value="1"/>
</dbReference>
<comment type="similarity">
    <text evidence="3 14">Belongs to the glycosyl hydrolase 13 family.</text>
</comment>
<comment type="subcellular location">
    <subcellularLocation>
        <location evidence="1">Cytoplasm</location>
    </subcellularLocation>
</comment>
<dbReference type="InterPro" id="IPR044901">
    <property type="entry name" value="Trehalose_TreZ_E-set_sf"/>
</dbReference>
<organism evidence="16 17">
    <name type="scientific">Gleimia hominis</name>
    <dbReference type="NCBI Taxonomy" id="595468"/>
    <lineage>
        <taxon>Bacteria</taxon>
        <taxon>Bacillati</taxon>
        <taxon>Actinomycetota</taxon>
        <taxon>Actinomycetes</taxon>
        <taxon>Actinomycetales</taxon>
        <taxon>Actinomycetaceae</taxon>
        <taxon>Gleimia</taxon>
    </lineage>
</organism>
<dbReference type="Gene3D" id="1.10.10.760">
    <property type="entry name" value="E-set domains of sugar-utilizing enzymes"/>
    <property type="match status" value="1"/>
</dbReference>
<comment type="caution">
    <text evidence="16">The sequence shown here is derived from an EMBL/GenBank/DDBJ whole genome shotgun (WGS) entry which is preliminary data.</text>
</comment>
<evidence type="ECO:0000256" key="11">
    <source>
        <dbReference type="ARBA" id="ARBA00033284"/>
    </source>
</evidence>
<keyword evidence="7 14" id="KW-0378">Hydrolase</keyword>
<dbReference type="Proteomes" id="UP001247542">
    <property type="component" value="Unassembled WGS sequence"/>
</dbReference>
<evidence type="ECO:0000256" key="4">
    <source>
        <dbReference type="ARBA" id="ARBA00012268"/>
    </source>
</evidence>
<feature type="domain" description="Glycosyl hydrolase family 13 catalytic" evidence="15">
    <location>
        <begin position="100"/>
        <end position="446"/>
    </location>
</feature>
<comment type="pathway">
    <text evidence="2 14">Glycan biosynthesis; trehalose biosynthesis.</text>
</comment>
<evidence type="ECO:0000256" key="5">
    <source>
        <dbReference type="ARBA" id="ARBA00015938"/>
    </source>
</evidence>
<dbReference type="SUPFAM" id="SSF51445">
    <property type="entry name" value="(Trans)glycosidases"/>
    <property type="match status" value="1"/>
</dbReference>
<dbReference type="PANTHER" id="PTHR43651">
    <property type="entry name" value="1,4-ALPHA-GLUCAN-BRANCHING ENZYME"/>
    <property type="match status" value="1"/>
</dbReference>
<evidence type="ECO:0000259" key="15">
    <source>
        <dbReference type="SMART" id="SM00642"/>
    </source>
</evidence>
<evidence type="ECO:0000256" key="12">
    <source>
        <dbReference type="ARBA" id="ARBA00034013"/>
    </source>
</evidence>
<gene>
    <name evidence="16" type="primary">treZ</name>
    <name evidence="16" type="ORF">QS713_06580</name>
</gene>
<evidence type="ECO:0000256" key="14">
    <source>
        <dbReference type="PIRNR" id="PIRNR006337"/>
    </source>
</evidence>
<evidence type="ECO:0000256" key="6">
    <source>
        <dbReference type="ARBA" id="ARBA00022490"/>
    </source>
</evidence>
<evidence type="ECO:0000256" key="2">
    <source>
        <dbReference type="ARBA" id="ARBA00005199"/>
    </source>
</evidence>
<evidence type="ECO:0000256" key="3">
    <source>
        <dbReference type="ARBA" id="ARBA00008061"/>
    </source>
</evidence>
<dbReference type="InterPro" id="IPR012768">
    <property type="entry name" value="Trehalose_TreZ"/>
</dbReference>
<evidence type="ECO:0000256" key="13">
    <source>
        <dbReference type="NCBIfam" id="TIGR02402"/>
    </source>
</evidence>
<sequence length="577" mass="64307">MSNKLERSRVPVYCPKAKTVELVLDGYRYDMYADKHGWWFSERAGPAGARYAYSVDGADPVADPRALRRPDGVHGPAQQWDPGQRPEPAGFTLLGKVFYELHVGTFTPEGTFDAAIEKLPALAKLGVQVVELMPVAPFPGEFGWGYDGVSLMAVHEPYGGPDGMRRFIEAAHELGLAVCLDLVLNHFGNVGNYIAQLADYYSQKHETPWGPAFDLDGRNRTHVREFLLDTAVYWLEEMGVDGLRLDAVHALVDDSDKHFLAELSDRVKQLEQQLGAPLTLIAESDLNDVKMVTPTDRGGLGMDGQWDDDLHHSLHSLFTGESQGYYSDFAQREAVKRAFENVFFHAGTYSSFRGQVWGHPVDDSVDRTRFVAFSQNHDQVGNRALGDRPSRVLSDAQLAAQAALVILSSYTPMLFQGEEWGSKGPFLFFSDQEDDEQMKQAMRQGRQKEFSAHGWAQLYGKDVQVPDPTSRQTFLDSKLDWPAPTDERANRMLEWYRQLIALRSTEVVVGLPVQVQWDGDVLTMSHDNGLCVSVNFGQTEQPTPSDAVEVLAQWDGAFTPGSAIVYRSESFAGHPGE</sequence>
<keyword evidence="8" id="KW-0119">Carbohydrate metabolism</keyword>
<dbReference type="InterPro" id="IPR017853">
    <property type="entry name" value="GH"/>
</dbReference>
<name>A0ABU3IBG8_9ACTO</name>
<accession>A0ABU3IBG8</accession>
<dbReference type="CDD" id="cd11325">
    <property type="entry name" value="AmyAc_GTHase"/>
    <property type="match status" value="1"/>
</dbReference>
<evidence type="ECO:0000256" key="1">
    <source>
        <dbReference type="ARBA" id="ARBA00004496"/>
    </source>
</evidence>
<comment type="catalytic activity">
    <reaction evidence="12 14">
        <text>hydrolysis of (1-&gt;4)-alpha-D-glucosidic linkage in 4-alpha-D-[(1-&gt;4)-alpha-D-glucanosyl]n trehalose to yield trehalose and (1-&gt;4)-alpha-D-glucan.</text>
        <dbReference type="EC" id="3.2.1.141"/>
    </reaction>
</comment>
<dbReference type="NCBIfam" id="TIGR02402">
    <property type="entry name" value="trehalose_TreZ"/>
    <property type="match status" value="1"/>
</dbReference>
<dbReference type="Pfam" id="PF00128">
    <property type="entry name" value="Alpha-amylase"/>
    <property type="match status" value="2"/>
</dbReference>
<evidence type="ECO:0000256" key="8">
    <source>
        <dbReference type="ARBA" id="ARBA00023277"/>
    </source>
</evidence>
<dbReference type="EC" id="3.2.1.141" evidence="4 13"/>
<keyword evidence="6" id="KW-0963">Cytoplasm</keyword>
<evidence type="ECO:0000313" key="16">
    <source>
        <dbReference type="EMBL" id="MDT3767723.1"/>
    </source>
</evidence>
<keyword evidence="9 14" id="KW-0326">Glycosidase</keyword>
<reference evidence="16 17" key="1">
    <citation type="submission" date="2023-06" db="EMBL/GenBank/DDBJ databases">
        <title>Draft genome sequence of Gleimia hominis type strain CCUG 57540T.</title>
        <authorList>
            <person name="Salva-Serra F."/>
            <person name="Cardew S."/>
            <person name="Jensie Markopoulos S."/>
            <person name="Ohlen M."/>
            <person name="Inganas E."/>
            <person name="Svensson-Stadler L."/>
            <person name="Moore E.R.B."/>
        </authorList>
    </citation>
    <scope>NUCLEOTIDE SEQUENCE [LARGE SCALE GENOMIC DNA]</scope>
    <source>
        <strain evidence="16 17">CCUG 57540</strain>
    </source>
</reference>
<protein>
    <recommendedName>
        <fullName evidence="5 13">Malto-oligosyltrehalose trehalohydrolase</fullName>
        <shortName evidence="14">MTHase</shortName>
        <ecNumber evidence="4 13">3.2.1.141</ecNumber>
    </recommendedName>
    <alternativeName>
        <fullName evidence="11 14">4-alpha-D-((1-&gt;4)-alpha-D-glucano)trehalose trehalohydrolase</fullName>
    </alternativeName>
    <alternativeName>
        <fullName evidence="10 14">Maltooligosyl trehalose trehalohydrolase</fullName>
    </alternativeName>
</protein>
<evidence type="ECO:0000256" key="10">
    <source>
        <dbReference type="ARBA" id="ARBA00032057"/>
    </source>
</evidence>
<proteinExistence type="inferred from homology"/>
<dbReference type="RefSeq" id="WP_313273549.1">
    <property type="nucleotide sequence ID" value="NZ_JASXSX010000001.1"/>
</dbReference>
<dbReference type="EMBL" id="JASXSX010000001">
    <property type="protein sequence ID" value="MDT3767723.1"/>
    <property type="molecule type" value="Genomic_DNA"/>
</dbReference>
<keyword evidence="17" id="KW-1185">Reference proteome</keyword>
<evidence type="ECO:0000256" key="7">
    <source>
        <dbReference type="ARBA" id="ARBA00022801"/>
    </source>
</evidence>
<dbReference type="PANTHER" id="PTHR43651:SF11">
    <property type="entry name" value="MALTO-OLIGOSYLTREHALOSE TREHALOHYDROLASE"/>
    <property type="match status" value="1"/>
</dbReference>
<dbReference type="InterPro" id="IPR006047">
    <property type="entry name" value="GH13_cat_dom"/>
</dbReference>
<dbReference type="Gene3D" id="3.20.20.80">
    <property type="entry name" value="Glycosidases"/>
    <property type="match status" value="1"/>
</dbReference>
<evidence type="ECO:0000313" key="17">
    <source>
        <dbReference type="Proteomes" id="UP001247542"/>
    </source>
</evidence>
<dbReference type="SMART" id="SM00642">
    <property type="entry name" value="Aamy"/>
    <property type="match status" value="1"/>
</dbReference>